<name>A0A5K3G1S0_MESCO</name>
<proteinExistence type="predicted"/>
<dbReference type="AlphaFoldDB" id="A0A5K3G1S0"/>
<reference evidence="1" key="1">
    <citation type="submission" date="2019-11" db="UniProtKB">
        <authorList>
            <consortium name="WormBaseParasite"/>
        </authorList>
    </citation>
    <scope>IDENTIFICATION</scope>
</reference>
<sequence>MLNHLASANPVSLCDPMACGNGLGYSTLASDQCADMLDHLASANPVSVCVPMACEENKQPTREGHD</sequence>
<organism evidence="1">
    <name type="scientific">Mesocestoides corti</name>
    <name type="common">Flatworm</name>
    <dbReference type="NCBI Taxonomy" id="53468"/>
    <lineage>
        <taxon>Eukaryota</taxon>
        <taxon>Metazoa</taxon>
        <taxon>Spiralia</taxon>
        <taxon>Lophotrochozoa</taxon>
        <taxon>Platyhelminthes</taxon>
        <taxon>Cestoda</taxon>
        <taxon>Eucestoda</taxon>
        <taxon>Cyclophyllidea</taxon>
        <taxon>Mesocestoididae</taxon>
        <taxon>Mesocestoides</taxon>
    </lineage>
</organism>
<protein>
    <submittedName>
        <fullName evidence="1">FZ domain-containing protein</fullName>
    </submittedName>
</protein>
<accession>A0A5K3G1S0</accession>
<dbReference type="WBParaSite" id="MCU_014649-RA">
    <property type="protein sequence ID" value="MCU_014649-RA"/>
    <property type="gene ID" value="MCU_014649"/>
</dbReference>
<evidence type="ECO:0000313" key="1">
    <source>
        <dbReference type="WBParaSite" id="MCU_014649-RA"/>
    </source>
</evidence>